<dbReference type="EMBL" id="JAAAJA010000687">
    <property type="protein sequence ID" value="KAG0250428.1"/>
    <property type="molecule type" value="Genomic_DNA"/>
</dbReference>
<reference evidence="3" key="1">
    <citation type="journal article" date="2020" name="Fungal Divers.">
        <title>Resolving the Mortierellaceae phylogeny through synthesis of multi-gene phylogenetics and phylogenomics.</title>
        <authorList>
            <person name="Vandepol N."/>
            <person name="Liber J."/>
            <person name="Desiro A."/>
            <person name="Na H."/>
            <person name="Kennedy M."/>
            <person name="Barry K."/>
            <person name="Grigoriev I.V."/>
            <person name="Miller A.N."/>
            <person name="O'Donnell K."/>
            <person name="Stajich J.E."/>
            <person name="Bonito G."/>
        </authorList>
    </citation>
    <scope>NUCLEOTIDE SEQUENCE</scope>
    <source>
        <strain evidence="3">KOD948</strain>
    </source>
</reference>
<feature type="compositionally biased region" description="Low complexity" evidence="1">
    <location>
        <begin position="339"/>
        <end position="349"/>
    </location>
</feature>
<comment type="caution">
    <text evidence="3">The sequence shown here is derived from an EMBL/GenBank/DDBJ whole genome shotgun (WGS) entry which is preliminary data.</text>
</comment>
<feature type="transmembrane region" description="Helical" evidence="2">
    <location>
        <begin position="130"/>
        <end position="150"/>
    </location>
</feature>
<sequence>MSYVATIEPPQPTTRSHYQRPNSTIIPVAGMAPYVNEEVMRWNSDQYQWAQDWATRLDGLREPGTIFSVKYLLKDRFRGAPEKLGLAFFIGLIPGASILLCWPLSYFMVYRPLKQLKISRSERDHLLPSLFYYLAVDFFLGLLLFAGPFLRLCFRSNLRMAVEGCRHMAEQVDMCNHATNNLNNSDQRARRSLHEDSDDHSPFIRLSRAPAAFDEEAQVRQNKELDLEQKWIQKQRASQVFSTVLPHSFDYNFGSAHGQGSGLFKGQPEGVVLTSESTGPSTARDVFQPHEGILPRRNTGSYLIHDNYTMPLVSNSSTRSQGPPSQQHHQRHRNKRPQPHQSPQQQYYQSPLASLSRPVQVSPHFRNVNVSFQGSLVPTDLLQSQQLVSNINFGPPTTQHAQLHERHRRDQARATSLDSLIDAYFWSNDCCED</sequence>
<dbReference type="AlphaFoldDB" id="A0A9P6PQ12"/>
<name>A0A9P6PQ12_9FUNG</name>
<evidence type="ECO:0000256" key="1">
    <source>
        <dbReference type="SAM" id="MobiDB-lite"/>
    </source>
</evidence>
<feature type="region of interest" description="Disordered" evidence="1">
    <location>
        <begin position="312"/>
        <end position="349"/>
    </location>
</feature>
<organism evidence="3 4">
    <name type="scientific">Mortierella polycephala</name>
    <dbReference type="NCBI Taxonomy" id="41804"/>
    <lineage>
        <taxon>Eukaryota</taxon>
        <taxon>Fungi</taxon>
        <taxon>Fungi incertae sedis</taxon>
        <taxon>Mucoromycota</taxon>
        <taxon>Mortierellomycotina</taxon>
        <taxon>Mortierellomycetes</taxon>
        <taxon>Mortierellales</taxon>
        <taxon>Mortierellaceae</taxon>
        <taxon>Mortierella</taxon>
    </lineage>
</organism>
<feature type="transmembrane region" description="Helical" evidence="2">
    <location>
        <begin position="84"/>
        <end position="110"/>
    </location>
</feature>
<evidence type="ECO:0000256" key="2">
    <source>
        <dbReference type="SAM" id="Phobius"/>
    </source>
</evidence>
<dbReference type="OrthoDB" id="2449858at2759"/>
<keyword evidence="2" id="KW-0812">Transmembrane</keyword>
<gene>
    <name evidence="3" type="ORF">BG011_008354</name>
</gene>
<proteinExistence type="predicted"/>
<evidence type="ECO:0000313" key="4">
    <source>
        <dbReference type="Proteomes" id="UP000726737"/>
    </source>
</evidence>
<evidence type="ECO:0000313" key="3">
    <source>
        <dbReference type="EMBL" id="KAG0250428.1"/>
    </source>
</evidence>
<feature type="compositionally biased region" description="Basic residues" evidence="1">
    <location>
        <begin position="328"/>
        <end position="338"/>
    </location>
</feature>
<protein>
    <submittedName>
        <fullName evidence="3">Uncharacterized protein</fullName>
    </submittedName>
</protein>
<dbReference type="Proteomes" id="UP000726737">
    <property type="component" value="Unassembled WGS sequence"/>
</dbReference>
<keyword evidence="4" id="KW-1185">Reference proteome</keyword>
<accession>A0A9P6PQ12</accession>
<keyword evidence="2" id="KW-0472">Membrane</keyword>
<feature type="compositionally biased region" description="Polar residues" evidence="1">
    <location>
        <begin position="312"/>
        <end position="327"/>
    </location>
</feature>
<keyword evidence="2" id="KW-1133">Transmembrane helix</keyword>
<feature type="region of interest" description="Disordered" evidence="1">
    <location>
        <begin position="271"/>
        <end position="299"/>
    </location>
</feature>